<accession>A0A830GHP0</accession>
<feature type="domain" description="SnoaL-like" evidence="1">
    <location>
        <begin position="9"/>
        <end position="105"/>
    </location>
</feature>
<evidence type="ECO:0000313" key="3">
    <source>
        <dbReference type="Proteomes" id="UP000605784"/>
    </source>
</evidence>
<dbReference type="RefSeq" id="WP_188993504.1">
    <property type="nucleotide sequence ID" value="NZ_BMOU01000001.1"/>
</dbReference>
<reference evidence="2" key="2">
    <citation type="submission" date="2020-09" db="EMBL/GenBank/DDBJ databases">
        <authorList>
            <person name="Sun Q."/>
            <person name="Ohkuma M."/>
        </authorList>
    </citation>
    <scope>NUCLEOTIDE SEQUENCE</scope>
    <source>
        <strain evidence="2">JCM 17820</strain>
    </source>
</reference>
<dbReference type="EMBL" id="BMOU01000001">
    <property type="protein sequence ID" value="GGN84811.1"/>
    <property type="molecule type" value="Genomic_DNA"/>
</dbReference>
<proteinExistence type="predicted"/>
<comment type="caution">
    <text evidence="2">The sequence shown here is derived from an EMBL/GenBank/DDBJ whole genome shotgun (WGS) entry which is preliminary data.</text>
</comment>
<evidence type="ECO:0000313" key="2">
    <source>
        <dbReference type="EMBL" id="GGN84811.1"/>
    </source>
</evidence>
<name>A0A830GHP0_9EURY</name>
<dbReference type="Pfam" id="PF12680">
    <property type="entry name" value="SnoaL_2"/>
    <property type="match status" value="1"/>
</dbReference>
<dbReference type="SUPFAM" id="SSF54427">
    <property type="entry name" value="NTF2-like"/>
    <property type="match status" value="1"/>
</dbReference>
<reference evidence="2" key="1">
    <citation type="journal article" date="2014" name="Int. J. Syst. Evol. Microbiol.">
        <title>Complete genome sequence of Corynebacterium casei LMG S-19264T (=DSM 44701T), isolated from a smear-ripened cheese.</title>
        <authorList>
            <consortium name="US DOE Joint Genome Institute (JGI-PGF)"/>
            <person name="Walter F."/>
            <person name="Albersmeier A."/>
            <person name="Kalinowski J."/>
            <person name="Ruckert C."/>
        </authorList>
    </citation>
    <scope>NUCLEOTIDE SEQUENCE</scope>
    <source>
        <strain evidence="2">JCM 17820</strain>
    </source>
</reference>
<protein>
    <recommendedName>
        <fullName evidence="1">SnoaL-like domain-containing protein</fullName>
    </recommendedName>
</protein>
<dbReference type="AlphaFoldDB" id="A0A830GHP0"/>
<dbReference type="Gene3D" id="3.10.450.50">
    <property type="match status" value="1"/>
</dbReference>
<evidence type="ECO:0000259" key="1">
    <source>
        <dbReference type="Pfam" id="PF12680"/>
    </source>
</evidence>
<sequence>MSATQSVLEHHLEMFGEGDVDGLMSDYADDAVFISADGMLVGHDDIRSMYEELLPEFDDPSVSFSLDEQVVRDEYAYIVWHAETPENVYEYASDTFVIRDGEIVAQTLAADVSPKD</sequence>
<keyword evidence="3" id="KW-1185">Reference proteome</keyword>
<organism evidence="2 3">
    <name type="scientific">Haloarcula pellucida</name>
    <dbReference type="NCBI Taxonomy" id="1427151"/>
    <lineage>
        <taxon>Archaea</taxon>
        <taxon>Methanobacteriati</taxon>
        <taxon>Methanobacteriota</taxon>
        <taxon>Stenosarchaea group</taxon>
        <taxon>Halobacteria</taxon>
        <taxon>Halobacteriales</taxon>
        <taxon>Haloarculaceae</taxon>
        <taxon>Haloarcula</taxon>
    </lineage>
</organism>
<gene>
    <name evidence="2" type="ORF">GCM10009030_00740</name>
</gene>
<dbReference type="InterPro" id="IPR037401">
    <property type="entry name" value="SnoaL-like"/>
</dbReference>
<dbReference type="Proteomes" id="UP000605784">
    <property type="component" value="Unassembled WGS sequence"/>
</dbReference>
<dbReference type="InterPro" id="IPR032710">
    <property type="entry name" value="NTF2-like_dom_sf"/>
</dbReference>